<dbReference type="Pfam" id="PF03399">
    <property type="entry name" value="SAC3_GANP"/>
    <property type="match status" value="2"/>
</dbReference>
<feature type="region of interest" description="Disordered" evidence="2">
    <location>
        <begin position="1058"/>
        <end position="1104"/>
    </location>
</feature>
<dbReference type="OrthoDB" id="264795at2759"/>
<feature type="compositionally biased region" description="Gly residues" evidence="2">
    <location>
        <begin position="200"/>
        <end position="224"/>
    </location>
</feature>
<dbReference type="STRING" id="2880.D7G867"/>
<dbReference type="Proteomes" id="UP000002630">
    <property type="component" value="Linkage Group LG26"/>
</dbReference>
<dbReference type="InterPro" id="IPR005062">
    <property type="entry name" value="SAC3/GANP/THP3_conserved"/>
</dbReference>
<dbReference type="InParanoid" id="D7G867"/>
<evidence type="ECO:0000313" key="5">
    <source>
        <dbReference type="Proteomes" id="UP000002630"/>
    </source>
</evidence>
<gene>
    <name evidence="4" type="ORF">Esi_0087_0054</name>
</gene>
<sequence length="2007" mass="210676">MASSDAPTFVGGRRTAGAAGGSNMSKKASATGSRIMGGFGAPPPGASSSPPAFVGGGESGVGAAGVSKGKRAPTTGSILLGGLGGGSGFGAGGVSKSKKAFAAGRSRIMGGFGDPPPEASCSPPAFVAGGGSGGGAGGASKSKKATTTGRSTIMGSFGDPPPEASSSPPAFAGGGGSSLASGLDAVDAAAKARRAQRFAGAGGGGGGSGRSGGGGGGSTKGGGVNSSSVAGNSGGGGSAEDVQRGSHLDDAKIKQGTVEAMCPPEEMSRRVPGDLHILEKEHPDFFMPDLGDGGPPRLWLHDDLVVKRHQRAAAGMDISKPELLRTPLWLARTVDHLVMICMDKGPHGGGDPALVWDDPRIQEYMAKFRANNPSRADSAEEETEHDLYNFVWDRFRMVRSDYNMQGYNPVVGLVSEASIVAHERMARWYVLMANRMEKNSMQTHRFNLKSIVETLKKLYEFYTIRVSRGEVSGGLASPNEPEIMAYYLLTVLEQDGGIEVQRLVKDLVRSRREEVLDSPEIRGALKVVRAWHAGDYVTFFRAFRQQGVMHRCLMSQYVKPMRDSAIKVIAQSFADFSTSELMRLLCFESEDQAVDFLMVYSLKVSRAGQVHLRTRDQNGRWTMAFKHPAAMPEPPPLQDLVEPKPWRLASEDAPSTGSGTGKAAGSTFPPFGAPGTKVTEASSNKPLPGQPATTTQQGASVSSLATSSPATPLAAVGGFVFAPHSPAPSSKSNAQDAPAGKGPNSGAPTPPLAFPPLDSTIGAKLGSVAGDSSTVATGKDALLPSDSAGGTQGGQGPGAGVATGGSVAASIASASTFAPTPAPTPPQTGGSTPAAVAAAAPGKRRKSPVSPPSGLVGNAPPTGDGLNVPHPASRDQAKRDRKTPTTTIPAGASPAEGAAANAALAAAQQAAREDAKRAMDDRQRREKAEAEEARRKELAAARQRAAQAAAAAAEEAKRVRDAESRAERALAAGRLVPSDVVDKLPDGRLRRSALQHRKKSGLRLAQLEIAVLRRRRSAAWGVWLEETRSCVEEQRLMELRNRRFEERSALTEEASILRKTKKRRSRSFNDSGSGVPGKAKAEAVATAAADTEAKRHDVSRSGELRKPRPLDVAAVVSPGVAKNQGEETEEAFRAVGLTTVWRPVTKARERSSSPDNSLLLPVGGLSPSPPHLFWKAVVVAPSHTRGNVGAWLEAKFGGSAAGGGAEGMSAYRRELVSHGLCPELDKGVVSGAEDEEESSCGSSGTSRLMFRELRELRTTTPARSEKSSAPPQWIHLCVQRVSIHEGCRLEPSSQLSEKLKAASVVIFAATPRDQERFFWSPLHPKPDWSQAKAELRLALESASPRGGGTASVGVPVLVVIPVKDSVLQRDAGCANPAAFDRTRERILEDAWEGLGLREVAQYGCSFRVALVGLHEFESRSKAAAARGAGVVFAGSLEDACSEDVAGKLAELAERAPRHPLVATRCLQELLNTAVSRATTDDRYADAVGLPLPPSRYEDPPLGCVVEAANRATEHVCHLLVRRSSAWPIAEFAATATVVHGRQRREMMYVPGAARAAGGEIAGSPLDAPDCATHVEPSDAGRLKTALEASGALPLDWETVLPSFGMPSRTNPGFAGGADVVLRAAFLPPIPPKLAEAFSPNVLAGREGARPLGPEVAWNRVEELETYLGRGLMAQELRFRLAEALAGGVMMKGPPPPWRTLVRDAIARRVVLARSGEGAGLRPLVVHFIASFGQDRLEGETGRGAVPRLLEAEIFGGPSLGSNAVVANEERVLAPSRDPTGNTEIVGARASATLKRMAPLLVDSRPDGAKHRRTSSCSTPNGSDRNSSRRRFFGSSSGSRSTTLKFDDGDDVDRLLSEGFEGIALETEEIKISRERAASFAAADRDLDTAFLASIGVSLAGSGGGGRGGGALPPFDLNRVTALPRGLTKQEKARTDAEKQAYEARQRQAAATLSAADYKCWEIREELGGYRRQEEKIRAQILDGDPLVPLYDESGGGVDRAGLGASPF</sequence>
<accession>D7G867</accession>
<dbReference type="EMBL" id="FN649751">
    <property type="protein sequence ID" value="CBJ27930.1"/>
    <property type="molecule type" value="Genomic_DNA"/>
</dbReference>
<feature type="compositionally biased region" description="Gly residues" evidence="2">
    <location>
        <begin position="128"/>
        <end position="138"/>
    </location>
</feature>
<keyword evidence="5" id="KW-1185">Reference proteome</keyword>
<feature type="region of interest" description="Disordered" evidence="2">
    <location>
        <begin position="1799"/>
        <end position="1847"/>
    </location>
</feature>
<evidence type="ECO:0000259" key="3">
    <source>
        <dbReference type="PROSITE" id="PS50250"/>
    </source>
</evidence>
<dbReference type="GO" id="GO:0005737">
    <property type="term" value="C:cytoplasm"/>
    <property type="evidence" value="ECO:0007669"/>
    <property type="project" value="TreeGrafter"/>
</dbReference>
<feature type="compositionally biased region" description="Low complexity" evidence="2">
    <location>
        <begin position="653"/>
        <end position="667"/>
    </location>
</feature>
<dbReference type="InterPro" id="IPR045107">
    <property type="entry name" value="SAC3/GANP/THP3"/>
</dbReference>
<evidence type="ECO:0000256" key="1">
    <source>
        <dbReference type="ARBA" id="ARBA00038443"/>
    </source>
</evidence>
<dbReference type="eggNOG" id="KOG1860">
    <property type="taxonomic scope" value="Eukaryota"/>
</dbReference>
<feature type="region of interest" description="Disordered" evidence="2">
    <location>
        <begin position="648"/>
        <end position="706"/>
    </location>
</feature>
<evidence type="ECO:0000313" key="4">
    <source>
        <dbReference type="EMBL" id="CBJ27930.1"/>
    </source>
</evidence>
<feature type="region of interest" description="Disordered" evidence="2">
    <location>
        <begin position="198"/>
        <end position="247"/>
    </location>
</feature>
<feature type="compositionally biased region" description="Low complexity" evidence="2">
    <location>
        <begin position="889"/>
        <end position="910"/>
    </location>
</feature>
<feature type="compositionally biased region" description="Basic and acidic residues" evidence="2">
    <location>
        <begin position="1091"/>
        <end position="1104"/>
    </location>
</feature>
<proteinExistence type="inferred from homology"/>
<feature type="region of interest" description="Disordered" evidence="2">
    <location>
        <begin position="771"/>
        <end position="804"/>
    </location>
</feature>
<dbReference type="EMBL" id="FN649107">
    <property type="protein sequence ID" value="CBJ27930.1"/>
    <property type="molecule type" value="Genomic_DNA"/>
</dbReference>
<feature type="domain" description="PCI" evidence="3">
    <location>
        <begin position="447"/>
        <end position="628"/>
    </location>
</feature>
<feature type="region of interest" description="Disordered" evidence="2">
    <location>
        <begin position="111"/>
        <end position="179"/>
    </location>
</feature>
<feature type="compositionally biased region" description="Gly residues" evidence="2">
    <location>
        <begin position="54"/>
        <end position="63"/>
    </location>
</feature>
<feature type="compositionally biased region" description="Polar residues" evidence="2">
    <location>
        <begin position="679"/>
        <end position="706"/>
    </location>
</feature>
<reference evidence="4 5" key="1">
    <citation type="journal article" date="2010" name="Nature">
        <title>The Ectocarpus genome and the independent evolution of multicellularity in brown algae.</title>
        <authorList>
            <person name="Cock J.M."/>
            <person name="Sterck L."/>
            <person name="Rouze P."/>
            <person name="Scornet D."/>
            <person name="Allen A.E."/>
            <person name="Amoutzias G."/>
            <person name="Anthouard V."/>
            <person name="Artiguenave F."/>
            <person name="Aury J.M."/>
            <person name="Badger J.H."/>
            <person name="Beszteri B."/>
            <person name="Billiau K."/>
            <person name="Bonnet E."/>
            <person name="Bothwell J.H."/>
            <person name="Bowler C."/>
            <person name="Boyen C."/>
            <person name="Brownlee C."/>
            <person name="Carrano C.J."/>
            <person name="Charrier B."/>
            <person name="Cho G.Y."/>
            <person name="Coelho S.M."/>
            <person name="Collen J."/>
            <person name="Corre E."/>
            <person name="Da Silva C."/>
            <person name="Delage L."/>
            <person name="Delaroque N."/>
            <person name="Dittami S.M."/>
            <person name="Doulbeau S."/>
            <person name="Elias M."/>
            <person name="Farnham G."/>
            <person name="Gachon C.M."/>
            <person name="Gschloessl B."/>
            <person name="Heesch S."/>
            <person name="Jabbari K."/>
            <person name="Jubin C."/>
            <person name="Kawai H."/>
            <person name="Kimura K."/>
            <person name="Kloareg B."/>
            <person name="Kupper F.C."/>
            <person name="Lang D."/>
            <person name="Le Bail A."/>
            <person name="Leblanc C."/>
            <person name="Lerouge P."/>
            <person name="Lohr M."/>
            <person name="Lopez P.J."/>
            <person name="Martens C."/>
            <person name="Maumus F."/>
            <person name="Michel G."/>
            <person name="Miranda-Saavedra D."/>
            <person name="Morales J."/>
            <person name="Moreau H."/>
            <person name="Motomura T."/>
            <person name="Nagasato C."/>
            <person name="Napoli C.A."/>
            <person name="Nelson D.R."/>
            <person name="Nyvall-Collen P."/>
            <person name="Peters A.F."/>
            <person name="Pommier C."/>
            <person name="Potin P."/>
            <person name="Poulain J."/>
            <person name="Quesneville H."/>
            <person name="Read B."/>
            <person name="Rensing S.A."/>
            <person name="Ritter A."/>
            <person name="Rousvoal S."/>
            <person name="Samanta M."/>
            <person name="Samson G."/>
            <person name="Schroeder D.C."/>
            <person name="Segurens B."/>
            <person name="Strittmatter M."/>
            <person name="Tonon T."/>
            <person name="Tregear J.W."/>
            <person name="Valentin K."/>
            <person name="von Dassow P."/>
            <person name="Yamagishi T."/>
            <person name="Van de Peer Y."/>
            <person name="Wincker P."/>
        </authorList>
    </citation>
    <scope>NUCLEOTIDE SEQUENCE [LARGE SCALE GENOMIC DNA]</scope>
    <source>
        <strain evidence="5">Ec32 / CCAP1310/4</strain>
    </source>
</reference>
<feature type="compositionally biased region" description="Low complexity" evidence="2">
    <location>
        <begin position="827"/>
        <end position="840"/>
    </location>
</feature>
<dbReference type="GO" id="GO:0070390">
    <property type="term" value="C:transcription export complex 2"/>
    <property type="evidence" value="ECO:0007669"/>
    <property type="project" value="TreeGrafter"/>
</dbReference>
<feature type="region of interest" description="Disordered" evidence="2">
    <location>
        <begin position="816"/>
        <end position="936"/>
    </location>
</feature>
<feature type="region of interest" description="Disordered" evidence="2">
    <location>
        <begin position="1"/>
        <end position="70"/>
    </location>
</feature>
<dbReference type="PANTHER" id="PTHR12436:SF3">
    <property type="entry name" value="GERMINAL-CENTER ASSOCIATED NUCLEAR PROTEIN"/>
    <property type="match status" value="1"/>
</dbReference>
<dbReference type="PANTHER" id="PTHR12436">
    <property type="entry name" value="80 KDA MCM3-ASSOCIATED PROTEIN"/>
    <property type="match status" value="1"/>
</dbReference>
<feature type="compositionally biased region" description="Polar residues" evidence="2">
    <location>
        <begin position="22"/>
        <end position="32"/>
    </location>
</feature>
<dbReference type="PROSITE" id="PS50250">
    <property type="entry name" value="PCI"/>
    <property type="match status" value="1"/>
</dbReference>
<comment type="similarity">
    <text evidence="1">Belongs to the SAC3 family.</text>
</comment>
<feature type="compositionally biased region" description="Gly residues" evidence="2">
    <location>
        <begin position="790"/>
        <end position="803"/>
    </location>
</feature>
<feature type="region of interest" description="Disordered" evidence="2">
    <location>
        <begin position="725"/>
        <end position="758"/>
    </location>
</feature>
<protein>
    <recommendedName>
        <fullName evidence="3">PCI domain-containing protein</fullName>
    </recommendedName>
</protein>
<feature type="compositionally biased region" description="Basic and acidic residues" evidence="2">
    <location>
        <begin position="911"/>
        <end position="936"/>
    </location>
</feature>
<dbReference type="InterPro" id="IPR000717">
    <property type="entry name" value="PCI_dom"/>
</dbReference>
<evidence type="ECO:0000256" key="2">
    <source>
        <dbReference type="SAM" id="MobiDB-lite"/>
    </source>
</evidence>
<dbReference type="Gene3D" id="1.25.40.990">
    <property type="match status" value="1"/>
</dbReference>
<organism evidence="4 5">
    <name type="scientific">Ectocarpus siliculosus</name>
    <name type="common">Brown alga</name>
    <name type="synonym">Conferva siliculosa</name>
    <dbReference type="NCBI Taxonomy" id="2880"/>
    <lineage>
        <taxon>Eukaryota</taxon>
        <taxon>Sar</taxon>
        <taxon>Stramenopiles</taxon>
        <taxon>Ochrophyta</taxon>
        <taxon>PX clade</taxon>
        <taxon>Phaeophyceae</taxon>
        <taxon>Ectocarpales</taxon>
        <taxon>Ectocarpaceae</taxon>
        <taxon>Ectocarpus</taxon>
    </lineage>
</organism>
<dbReference type="GO" id="GO:0006406">
    <property type="term" value="P:mRNA export from nucleus"/>
    <property type="evidence" value="ECO:0007669"/>
    <property type="project" value="TreeGrafter"/>
</dbReference>
<name>D7G867_ECTSI</name>